<keyword evidence="1" id="KW-0732">Signal</keyword>
<proteinExistence type="predicted"/>
<reference evidence="2 3" key="1">
    <citation type="submission" date="2019-08" db="EMBL/GenBank/DDBJ databases">
        <title>Draft genome sequence of Lysobacter sp. UKS-15.</title>
        <authorList>
            <person name="Im W.-T."/>
        </authorList>
    </citation>
    <scope>NUCLEOTIDE SEQUENCE [LARGE SCALE GENOMIC DNA]</scope>
    <source>
        <strain evidence="2 3">UKS-15</strain>
    </source>
</reference>
<protein>
    <submittedName>
        <fullName evidence="2">Uncharacterized protein</fullName>
    </submittedName>
</protein>
<dbReference type="Proteomes" id="UP000323164">
    <property type="component" value="Unassembled WGS sequence"/>
</dbReference>
<dbReference type="RefSeq" id="WP_149351925.1">
    <property type="nucleotide sequence ID" value="NZ_VTRV01000020.1"/>
</dbReference>
<evidence type="ECO:0000313" key="2">
    <source>
        <dbReference type="EMBL" id="TZF90982.1"/>
    </source>
</evidence>
<feature type="signal peptide" evidence="1">
    <location>
        <begin position="1"/>
        <end position="30"/>
    </location>
</feature>
<organism evidence="2 3">
    <name type="scientific">Cognatilysobacter lacus</name>
    <dbReference type="NCBI Taxonomy" id="1643323"/>
    <lineage>
        <taxon>Bacteria</taxon>
        <taxon>Pseudomonadati</taxon>
        <taxon>Pseudomonadota</taxon>
        <taxon>Gammaproteobacteria</taxon>
        <taxon>Lysobacterales</taxon>
        <taxon>Lysobacteraceae</taxon>
        <taxon>Cognatilysobacter</taxon>
    </lineage>
</organism>
<accession>A0A5D8ZA37</accession>
<feature type="chain" id="PRO_5022998904" evidence="1">
    <location>
        <begin position="31"/>
        <end position="569"/>
    </location>
</feature>
<dbReference type="EMBL" id="VTRV01000020">
    <property type="protein sequence ID" value="TZF90982.1"/>
    <property type="molecule type" value="Genomic_DNA"/>
</dbReference>
<gene>
    <name evidence="2" type="ORF">FW784_03230</name>
</gene>
<evidence type="ECO:0000256" key="1">
    <source>
        <dbReference type="SAM" id="SignalP"/>
    </source>
</evidence>
<dbReference type="SUPFAM" id="SSF63825">
    <property type="entry name" value="YWTD domain"/>
    <property type="match status" value="1"/>
</dbReference>
<evidence type="ECO:0000313" key="3">
    <source>
        <dbReference type="Proteomes" id="UP000323164"/>
    </source>
</evidence>
<dbReference type="OrthoDB" id="5242130at2"/>
<sequence>MRPSLRHTALSAATVSLAAASLLLASPARAYTMRHCHPKTGDALASTAMVADLNPGAAGSTHPVFGLSSVNGLMTEFKSQLYFQADDGTHGAELWRVGTGAPSLVSDIAAGTAGSEPHAFATYDGALYFAAQSSPGHDVVYRTDGTTVTLAADPDAGAASQKVVIRSLIVYAGKLYFVRAADGVDRLWRYDGATVQLAGGANAAVGSFVTDDIGAHPFVVFKNRLYFVKAVGANYRLWAFDGNGATQVAQLVPDGNFTTYGFDLGAYGDALYFGTVVPADAPFVADELWKYTGSGAPMKVAGLTKHASSFSQPAEFNVFKGKLYFTGGAGLYRYDGTSLELLPGGAGGVPYGAVGLSPYSAVGSLYLGGFYDDWTSSEPYLFNGTTTTLVRDIMPPGAGMYAGSFPTRAVEVDDMLFFSADDGTHGRELWRMKRNDGPANLDCDIVVIPIWDDWRLWVVDEREVIVATWLTAPNQRPQLISRERAVVRRDQPLRVKGLQADIRRGRVADGARLVTRVYDVRTGAVLDRGEGAVGVSAQPVGREASAAIAVPQVGEPTLRDVMGQRVRGL</sequence>
<keyword evidence="3" id="KW-1185">Reference proteome</keyword>
<comment type="caution">
    <text evidence="2">The sequence shown here is derived from an EMBL/GenBank/DDBJ whole genome shotgun (WGS) entry which is preliminary data.</text>
</comment>
<dbReference type="AlphaFoldDB" id="A0A5D8ZA37"/>
<name>A0A5D8ZA37_9GAMM</name>